<accession>A0A0W0VX32</accession>
<proteinExistence type="predicted"/>
<sequence>MTHLVSDLMGTAPKTESGAIDLTKAERIAEGGTHVLYRFPDAPYVIKVMKQNPNREELDELAKKYAVLYECFDTDGKQRCIREQHVTLSVQLPGKEPYNAALSLVPYENCFKAKVKFDFKIEPAELDPYLMEHNNALFHRLNSTLMGKGSSELCWDLNEYGKIDARIGPILQRLESDPQLVGTMTEFLNHYRDFYQKTNIILDAMGFENILFFQDEQGDWQFKIGSVIKHDTGKYTNELFDELRAGRTVDLNQFFNFTHAYFSPANIRAVNACAMKLSLEPVINDVAIDSNDLLKLSHALSVPERMLAYARHGDFESTDKLLCDNKSTLSFSLRDFWAYSLIADEYIQHGQSPEAIKHYLDIVSQLPITFPENEEDAKRVLDAKTAMRDRQIVHNKKMMLHDELKTTLGKSKFSFWSSPTPANETPSQTETMTLN</sequence>
<protein>
    <submittedName>
        <fullName evidence="2">Uncharacterized protein</fullName>
    </submittedName>
</protein>
<comment type="caution">
    <text evidence="2">The sequence shown here is derived from an EMBL/GenBank/DDBJ whole genome shotgun (WGS) entry which is preliminary data.</text>
</comment>
<keyword evidence="3" id="KW-1185">Reference proteome</keyword>
<evidence type="ECO:0000256" key="1">
    <source>
        <dbReference type="SAM" id="MobiDB-lite"/>
    </source>
</evidence>
<dbReference type="STRING" id="466.Lmac_2389"/>
<dbReference type="AlphaFoldDB" id="A0A0W0VX32"/>
<reference evidence="2 3" key="1">
    <citation type="submission" date="2015-11" db="EMBL/GenBank/DDBJ databases">
        <title>Genomic analysis of 38 Legionella species identifies large and diverse effector repertoires.</title>
        <authorList>
            <person name="Burstein D."/>
            <person name="Amaro F."/>
            <person name="Zusman T."/>
            <person name="Lifshitz Z."/>
            <person name="Cohen O."/>
            <person name="Gilbert J.A."/>
            <person name="Pupko T."/>
            <person name="Shuman H.A."/>
            <person name="Segal G."/>
        </authorList>
    </citation>
    <scope>NUCLEOTIDE SEQUENCE [LARGE SCALE GENOMIC DNA]</scope>
    <source>
        <strain evidence="2 3">PX-1-G2-E2</strain>
    </source>
</reference>
<dbReference type="EMBL" id="LNYL01000048">
    <property type="protein sequence ID" value="KTD24852.1"/>
    <property type="molecule type" value="Genomic_DNA"/>
</dbReference>
<evidence type="ECO:0000313" key="2">
    <source>
        <dbReference type="EMBL" id="KTD24852.1"/>
    </source>
</evidence>
<dbReference type="PATRIC" id="fig|466.6.peg.2540"/>
<feature type="region of interest" description="Disordered" evidence="1">
    <location>
        <begin position="416"/>
        <end position="435"/>
    </location>
</feature>
<gene>
    <name evidence="2" type="ORF">Lmac_2389</name>
</gene>
<dbReference type="RefSeq" id="WP_058453097.1">
    <property type="nucleotide sequence ID" value="NZ_CAAAIB010000014.1"/>
</dbReference>
<name>A0A0W0VX32_9GAMM</name>
<dbReference type="Proteomes" id="UP000054908">
    <property type="component" value="Unassembled WGS sequence"/>
</dbReference>
<evidence type="ECO:0000313" key="3">
    <source>
        <dbReference type="Proteomes" id="UP000054908"/>
    </source>
</evidence>
<organism evidence="2 3">
    <name type="scientific">Legionella maceachernii</name>
    <dbReference type="NCBI Taxonomy" id="466"/>
    <lineage>
        <taxon>Bacteria</taxon>
        <taxon>Pseudomonadati</taxon>
        <taxon>Pseudomonadota</taxon>
        <taxon>Gammaproteobacteria</taxon>
        <taxon>Legionellales</taxon>
        <taxon>Legionellaceae</taxon>
        <taxon>Legionella</taxon>
    </lineage>
</organism>